<name>A0A5C4U4C4_9CORY</name>
<gene>
    <name evidence="3" type="ORF">FHE74_07995</name>
</gene>
<feature type="active site" description="Proton donor/acceptor" evidence="1">
    <location>
        <position position="83"/>
    </location>
</feature>
<protein>
    <submittedName>
        <fullName evidence="3">Histidine phosphatase family protein</fullName>
    </submittedName>
</protein>
<dbReference type="Proteomes" id="UP000312032">
    <property type="component" value="Unassembled WGS sequence"/>
</dbReference>
<accession>A0A5C4U4C4</accession>
<feature type="binding site" evidence="2">
    <location>
        <begin position="9"/>
        <end position="16"/>
    </location>
    <ligand>
        <name>substrate</name>
    </ligand>
</feature>
<dbReference type="InterPro" id="IPR050275">
    <property type="entry name" value="PGM_Phosphatase"/>
</dbReference>
<reference evidence="3 4" key="1">
    <citation type="submission" date="2019-06" db="EMBL/GenBank/DDBJ databases">
        <authorList>
            <person name="Li J."/>
        </authorList>
    </citation>
    <scope>NUCLEOTIDE SEQUENCE [LARGE SCALE GENOMIC DNA]</scope>
    <source>
        <strain evidence="3 4">LMG 28165</strain>
    </source>
</reference>
<dbReference type="GO" id="GO:0016791">
    <property type="term" value="F:phosphatase activity"/>
    <property type="evidence" value="ECO:0007669"/>
    <property type="project" value="TreeGrafter"/>
</dbReference>
<dbReference type="InterPro" id="IPR029033">
    <property type="entry name" value="His_PPase_superfam"/>
</dbReference>
<feature type="active site" description="Tele-phosphohistidine intermediate" evidence="1">
    <location>
        <position position="10"/>
    </location>
</feature>
<dbReference type="InterPro" id="IPR001345">
    <property type="entry name" value="PG/BPGM_mutase_AS"/>
</dbReference>
<dbReference type="OrthoDB" id="9781415at2"/>
<dbReference type="SMART" id="SM00855">
    <property type="entry name" value="PGAM"/>
    <property type="match status" value="1"/>
</dbReference>
<dbReference type="Pfam" id="PF00300">
    <property type="entry name" value="His_Phos_1"/>
    <property type="match status" value="1"/>
</dbReference>
<proteinExistence type="predicted"/>
<dbReference type="Gene3D" id="3.40.50.1240">
    <property type="entry name" value="Phosphoglycerate mutase-like"/>
    <property type="match status" value="1"/>
</dbReference>
<dbReference type="PANTHER" id="PTHR48100:SF62">
    <property type="entry name" value="GLUCOSYL-3-PHOSPHOGLYCERATE PHOSPHATASE"/>
    <property type="match status" value="1"/>
</dbReference>
<dbReference type="CDD" id="cd07067">
    <property type="entry name" value="HP_PGM_like"/>
    <property type="match status" value="1"/>
</dbReference>
<keyword evidence="4" id="KW-1185">Reference proteome</keyword>
<dbReference type="RefSeq" id="WP_139465983.1">
    <property type="nucleotide sequence ID" value="NZ_VDHJ01000010.1"/>
</dbReference>
<feature type="binding site" evidence="2">
    <location>
        <position position="59"/>
    </location>
    <ligand>
        <name>substrate</name>
    </ligand>
</feature>
<dbReference type="InterPro" id="IPR013078">
    <property type="entry name" value="His_Pase_superF_clade-1"/>
</dbReference>
<evidence type="ECO:0000256" key="2">
    <source>
        <dbReference type="PIRSR" id="PIRSR613078-2"/>
    </source>
</evidence>
<dbReference type="GO" id="GO:0005737">
    <property type="term" value="C:cytoplasm"/>
    <property type="evidence" value="ECO:0007669"/>
    <property type="project" value="TreeGrafter"/>
</dbReference>
<dbReference type="EMBL" id="VDHJ01000010">
    <property type="protein sequence ID" value="TNL96629.1"/>
    <property type="molecule type" value="Genomic_DNA"/>
</dbReference>
<evidence type="ECO:0000256" key="1">
    <source>
        <dbReference type="PIRSR" id="PIRSR613078-1"/>
    </source>
</evidence>
<sequence>MSRRLILLRHGQTHYNATRRMQGQLDTDLAPAGLEGARNIAQFLASDNIARIISSDLRRAADTAACVGALIDVPVELDSRLRETHLGQWQGMSSAEVDEQHPGARAAWRHDPAYTPPGGESRLDVARRARPVIDELMADFSDWEGKSVLVVAHGGTISALTGSLLGFRQSMFPTLVTLKNTHCAVLKARPEFTPGSLDAMDDAAQEPEQARFHGTEAAQWYLEGWNVGGPKL</sequence>
<organism evidence="3 4">
    <name type="scientific">Corynebacterium tapiri</name>
    <dbReference type="NCBI Taxonomy" id="1448266"/>
    <lineage>
        <taxon>Bacteria</taxon>
        <taxon>Bacillati</taxon>
        <taxon>Actinomycetota</taxon>
        <taxon>Actinomycetes</taxon>
        <taxon>Mycobacteriales</taxon>
        <taxon>Corynebacteriaceae</taxon>
        <taxon>Corynebacterium</taxon>
    </lineage>
</organism>
<dbReference type="PANTHER" id="PTHR48100">
    <property type="entry name" value="BROAD-SPECIFICITY PHOSPHATASE YOR283W-RELATED"/>
    <property type="match status" value="1"/>
</dbReference>
<dbReference type="PROSITE" id="PS00175">
    <property type="entry name" value="PG_MUTASE"/>
    <property type="match status" value="1"/>
</dbReference>
<comment type="caution">
    <text evidence="3">The sequence shown here is derived from an EMBL/GenBank/DDBJ whole genome shotgun (WGS) entry which is preliminary data.</text>
</comment>
<dbReference type="SUPFAM" id="SSF53254">
    <property type="entry name" value="Phosphoglycerate mutase-like"/>
    <property type="match status" value="1"/>
</dbReference>
<dbReference type="AlphaFoldDB" id="A0A5C4U4C4"/>
<evidence type="ECO:0000313" key="3">
    <source>
        <dbReference type="EMBL" id="TNL96629.1"/>
    </source>
</evidence>
<evidence type="ECO:0000313" key="4">
    <source>
        <dbReference type="Proteomes" id="UP000312032"/>
    </source>
</evidence>